<keyword evidence="2" id="KW-1185">Reference proteome</keyword>
<proteinExistence type="predicted"/>
<accession>A0A9N9PME0</accession>
<feature type="non-terminal residue" evidence="1">
    <location>
        <position position="1"/>
    </location>
</feature>
<sequence length="95" mass="11526">KKYNALIYDKREFNYNSEWKDLEQHIKIILGLNEVTKENIIEYIKNTDEYTLLAHGRKFNNLLAKGTDLVRRNSTLICRIMLKKILYTMFDYKEY</sequence>
<comment type="caution">
    <text evidence="1">The sequence shown here is derived from an EMBL/GenBank/DDBJ whole genome shotgun (WGS) entry which is preliminary data.</text>
</comment>
<evidence type="ECO:0000313" key="2">
    <source>
        <dbReference type="Proteomes" id="UP000789759"/>
    </source>
</evidence>
<gene>
    <name evidence="1" type="ORF">CPELLU_LOCUS22006</name>
</gene>
<feature type="non-terminal residue" evidence="1">
    <location>
        <position position="95"/>
    </location>
</feature>
<name>A0A9N9PME0_9GLOM</name>
<dbReference type="Proteomes" id="UP000789759">
    <property type="component" value="Unassembled WGS sequence"/>
</dbReference>
<protein>
    <submittedName>
        <fullName evidence="1">7277_t:CDS:1</fullName>
    </submittedName>
</protein>
<reference evidence="1" key="1">
    <citation type="submission" date="2021-06" db="EMBL/GenBank/DDBJ databases">
        <authorList>
            <person name="Kallberg Y."/>
            <person name="Tangrot J."/>
            <person name="Rosling A."/>
        </authorList>
    </citation>
    <scope>NUCLEOTIDE SEQUENCE</scope>
    <source>
        <strain evidence="1">FL966</strain>
    </source>
</reference>
<organism evidence="1 2">
    <name type="scientific">Cetraspora pellucida</name>
    <dbReference type="NCBI Taxonomy" id="1433469"/>
    <lineage>
        <taxon>Eukaryota</taxon>
        <taxon>Fungi</taxon>
        <taxon>Fungi incertae sedis</taxon>
        <taxon>Mucoromycota</taxon>
        <taxon>Glomeromycotina</taxon>
        <taxon>Glomeromycetes</taxon>
        <taxon>Diversisporales</taxon>
        <taxon>Gigasporaceae</taxon>
        <taxon>Cetraspora</taxon>
    </lineage>
</organism>
<dbReference type="AlphaFoldDB" id="A0A9N9PME0"/>
<evidence type="ECO:0000313" key="1">
    <source>
        <dbReference type="EMBL" id="CAG8840378.1"/>
    </source>
</evidence>
<dbReference type="EMBL" id="CAJVQA010089947">
    <property type="protein sequence ID" value="CAG8840378.1"/>
    <property type="molecule type" value="Genomic_DNA"/>
</dbReference>